<dbReference type="OrthoDB" id="345876at2"/>
<dbReference type="Proteomes" id="UP000232149">
    <property type="component" value="Unassembled WGS sequence"/>
</dbReference>
<gene>
    <name evidence="2" type="ORF">CH376_05640</name>
    <name evidence="1" type="ORF">CH380_16860</name>
</gene>
<keyword evidence="3" id="KW-1185">Reference proteome</keyword>
<comment type="caution">
    <text evidence="1">The sequence shown here is derived from an EMBL/GenBank/DDBJ whole genome shotgun (WGS) entry which is preliminary data.</text>
</comment>
<dbReference type="RefSeq" id="WP_100786922.1">
    <property type="nucleotide sequence ID" value="NZ_NPDU01000010.1"/>
</dbReference>
<reference evidence="3 4" key="1">
    <citation type="submission" date="2017-07" db="EMBL/GenBank/DDBJ databases">
        <title>Leptospira spp. isolated from tropical soils.</title>
        <authorList>
            <person name="Thibeaux R."/>
            <person name="Iraola G."/>
            <person name="Ferres I."/>
            <person name="Bierque E."/>
            <person name="Girault D."/>
            <person name="Soupe-Gilbert M.-E."/>
            <person name="Picardeau M."/>
            <person name="Goarant C."/>
        </authorList>
    </citation>
    <scope>NUCLEOTIDE SEQUENCE [LARGE SCALE GENOMIC DNA]</scope>
    <source>
        <strain evidence="1 4">FH2-B-C1</strain>
        <strain evidence="2 3">FH2-B-D1</strain>
    </source>
</reference>
<dbReference type="AlphaFoldDB" id="A0A2M9YKM5"/>
<dbReference type="Proteomes" id="UP000232188">
    <property type="component" value="Unassembled WGS sequence"/>
</dbReference>
<evidence type="ECO:0000313" key="3">
    <source>
        <dbReference type="Proteomes" id="UP000232149"/>
    </source>
</evidence>
<organism evidence="1 4">
    <name type="scientific">Leptospira adleri</name>
    <dbReference type="NCBI Taxonomy" id="2023186"/>
    <lineage>
        <taxon>Bacteria</taxon>
        <taxon>Pseudomonadati</taxon>
        <taxon>Spirochaetota</taxon>
        <taxon>Spirochaetia</taxon>
        <taxon>Leptospirales</taxon>
        <taxon>Leptospiraceae</taxon>
        <taxon>Leptospira</taxon>
    </lineage>
</organism>
<dbReference type="EMBL" id="NPDU01000010">
    <property type="protein sequence ID" value="PJZ62968.1"/>
    <property type="molecule type" value="Genomic_DNA"/>
</dbReference>
<evidence type="ECO:0000313" key="2">
    <source>
        <dbReference type="EMBL" id="PJZ62968.1"/>
    </source>
</evidence>
<accession>A0A2M9YKM5</accession>
<evidence type="ECO:0000313" key="4">
    <source>
        <dbReference type="Proteomes" id="UP000232188"/>
    </source>
</evidence>
<sequence length="123" mass="14973">MKNKKNQGQTYDFICFSDLAYEFDVGERKKIESKIRKRLKYHGLGKFDPDRVEIIRKLKDQLREEFRDYKSSKHYRGGTGPYCDPKDFDFESFLQEYRSRFPEIALAEMEDILHFAIYLYYLR</sequence>
<name>A0A2M9YKM5_9LEPT</name>
<evidence type="ECO:0000313" key="1">
    <source>
        <dbReference type="EMBL" id="PJZ52106.1"/>
    </source>
</evidence>
<dbReference type="EMBL" id="NPDV01000016">
    <property type="protein sequence ID" value="PJZ52106.1"/>
    <property type="molecule type" value="Genomic_DNA"/>
</dbReference>
<proteinExistence type="predicted"/>
<protein>
    <submittedName>
        <fullName evidence="1">Uncharacterized protein</fullName>
    </submittedName>
</protein>